<evidence type="ECO:0000313" key="2">
    <source>
        <dbReference type="EMBL" id="XBM49417.1"/>
    </source>
</evidence>
<feature type="signal peptide" evidence="1">
    <location>
        <begin position="1"/>
        <end position="33"/>
    </location>
</feature>
<name>A0AAU7GDV8_9MICO</name>
<dbReference type="EMBL" id="CP157390">
    <property type="protein sequence ID" value="XBM49417.1"/>
    <property type="molecule type" value="Genomic_DNA"/>
</dbReference>
<keyword evidence="1" id="KW-0732">Signal</keyword>
<sequence>MNPKKNTSVGQRVAIGAASIVAAGALVGAGAQAALADTGNGGHPSSWSASAAAGHDGLGHDGLGRDVFSGHLSGAKAQAIAKRIVADEPLFSLLPDSLQNDLTALKDAPVAERTADAKKIVDTALDGGYGSAIQSLAKQLKEARTDHAGASQLKGLIGELRSGDLTGQELGDDGAAVAVQVTADAQLSAKLPEALRSDLSSLATAPASERTADVQKVVSTAVSGGYGHDIQQLAEQVEQQVVSGR</sequence>
<accession>A0AAU7GDV8</accession>
<proteinExistence type="predicted"/>
<protein>
    <submittedName>
        <fullName evidence="2">Uncharacterized protein</fullName>
    </submittedName>
</protein>
<feature type="chain" id="PRO_5043986140" evidence="1">
    <location>
        <begin position="34"/>
        <end position="245"/>
    </location>
</feature>
<organism evidence="2">
    <name type="scientific">Leifsonia sp. NPDC080035</name>
    <dbReference type="NCBI Taxonomy" id="3143936"/>
    <lineage>
        <taxon>Bacteria</taxon>
        <taxon>Bacillati</taxon>
        <taxon>Actinomycetota</taxon>
        <taxon>Actinomycetes</taxon>
        <taxon>Micrococcales</taxon>
        <taxon>Microbacteriaceae</taxon>
        <taxon>Leifsonia</taxon>
    </lineage>
</organism>
<evidence type="ECO:0000256" key="1">
    <source>
        <dbReference type="SAM" id="SignalP"/>
    </source>
</evidence>
<dbReference type="RefSeq" id="WP_348789335.1">
    <property type="nucleotide sequence ID" value="NZ_CP157390.1"/>
</dbReference>
<dbReference type="AlphaFoldDB" id="A0AAU7GDV8"/>
<reference evidence="2" key="1">
    <citation type="submission" date="2024-05" db="EMBL/GenBank/DDBJ databases">
        <title>The Natural Products Discovery Center: Release of the First 8490 Sequenced Strains for Exploring Actinobacteria Biosynthetic Diversity.</title>
        <authorList>
            <person name="Kalkreuter E."/>
            <person name="Kautsar S.A."/>
            <person name="Yang D."/>
            <person name="Bader C.D."/>
            <person name="Teijaro C.N."/>
            <person name="Fluegel L."/>
            <person name="Davis C.M."/>
            <person name="Simpson J.R."/>
            <person name="Lauterbach L."/>
            <person name="Steele A.D."/>
            <person name="Gui C."/>
            <person name="Meng S."/>
            <person name="Li G."/>
            <person name="Viehrig K."/>
            <person name="Ye F."/>
            <person name="Su P."/>
            <person name="Kiefer A.F."/>
            <person name="Nichols A."/>
            <person name="Cepeda A.J."/>
            <person name="Yan W."/>
            <person name="Fan B."/>
            <person name="Jiang Y."/>
            <person name="Adhikari A."/>
            <person name="Zheng C.-J."/>
            <person name="Schuster L."/>
            <person name="Cowan T.M."/>
            <person name="Smanski M.J."/>
            <person name="Chevrette M.G."/>
            <person name="de Carvalho L.P.S."/>
            <person name="Shen B."/>
        </authorList>
    </citation>
    <scope>NUCLEOTIDE SEQUENCE</scope>
    <source>
        <strain evidence="2">NPDC080035</strain>
    </source>
</reference>
<gene>
    <name evidence="2" type="ORF">AAME72_06025</name>
</gene>